<feature type="transmembrane region" description="Helical" evidence="1">
    <location>
        <begin position="147"/>
        <end position="168"/>
    </location>
</feature>
<dbReference type="STRING" id="314283.MED297_09286"/>
<dbReference type="EMBL" id="AAOE01000022">
    <property type="protein sequence ID" value="EAR08322.1"/>
    <property type="molecule type" value="Genomic_DNA"/>
</dbReference>
<dbReference type="InterPro" id="IPR018750">
    <property type="entry name" value="DUF2306_membrane"/>
</dbReference>
<evidence type="ECO:0000256" key="1">
    <source>
        <dbReference type="SAM" id="Phobius"/>
    </source>
</evidence>
<keyword evidence="1" id="KW-1133">Transmembrane helix</keyword>
<dbReference type="AlphaFoldDB" id="A4BHR7"/>
<keyword evidence="1" id="KW-0812">Transmembrane</keyword>
<keyword evidence="3" id="KW-1185">Reference proteome</keyword>
<sequence length="204" mass="22746">MKKTSWWLLLFLSISVVGYALFAYSVLPLGNVVHPDMKAVYQQKPLLIYTHVFGAVVALALGPFQFSSKLRQRYLTAHRWSGRAYLLFGVLFGGLAGLFLAQHAFGGLISQVGFSLSALVWLFTGSMALVSILSGDTQAHRRWMVRNFALTFSAVTLRMYLGAFTAAGVPFAEFYPLLAWISWVPNILLAEWIFNRQESQAVTS</sequence>
<dbReference type="Proteomes" id="UP000005953">
    <property type="component" value="Unassembled WGS sequence"/>
</dbReference>
<gene>
    <name evidence="2" type="ORF">MED297_09286</name>
</gene>
<protein>
    <recommendedName>
        <fullName evidence="4">DUF2306 domain-containing protein</fullName>
    </recommendedName>
</protein>
<accession>A4BHR7</accession>
<name>A4BHR7_9GAMM</name>
<feature type="transmembrane region" description="Helical" evidence="1">
    <location>
        <begin position="174"/>
        <end position="194"/>
    </location>
</feature>
<reference evidence="2 3" key="1">
    <citation type="submission" date="2006-02" db="EMBL/GenBank/DDBJ databases">
        <authorList>
            <person name="Pinhassi J."/>
            <person name="Pedros-Alio C."/>
            <person name="Ferriera S."/>
            <person name="Johnson J."/>
            <person name="Kravitz S."/>
            <person name="Halpern A."/>
            <person name="Remington K."/>
            <person name="Beeson K."/>
            <person name="Tran B."/>
            <person name="Rogers Y.-H."/>
            <person name="Friedman R."/>
            <person name="Venter J.C."/>
        </authorList>
    </citation>
    <scope>NUCLEOTIDE SEQUENCE [LARGE SCALE GENOMIC DNA]</scope>
    <source>
        <strain evidence="2 3">MED297</strain>
    </source>
</reference>
<evidence type="ECO:0000313" key="2">
    <source>
        <dbReference type="EMBL" id="EAR08322.1"/>
    </source>
</evidence>
<evidence type="ECO:0008006" key="4">
    <source>
        <dbReference type="Google" id="ProtNLM"/>
    </source>
</evidence>
<feature type="transmembrane region" description="Helical" evidence="1">
    <location>
        <begin position="46"/>
        <end position="64"/>
    </location>
</feature>
<proteinExistence type="predicted"/>
<organism evidence="2 3">
    <name type="scientific">Reinekea blandensis MED297</name>
    <dbReference type="NCBI Taxonomy" id="314283"/>
    <lineage>
        <taxon>Bacteria</taxon>
        <taxon>Pseudomonadati</taxon>
        <taxon>Pseudomonadota</taxon>
        <taxon>Gammaproteobacteria</taxon>
        <taxon>Oceanospirillales</taxon>
        <taxon>Saccharospirillaceae</taxon>
        <taxon>Reinekea</taxon>
    </lineage>
</organism>
<dbReference type="RefSeq" id="WP_008046117.1">
    <property type="nucleotide sequence ID" value="NZ_CH724152.1"/>
</dbReference>
<evidence type="ECO:0000313" key="3">
    <source>
        <dbReference type="Proteomes" id="UP000005953"/>
    </source>
</evidence>
<dbReference type="HOGENOM" id="CLU_078522_1_1_6"/>
<keyword evidence="1" id="KW-0472">Membrane</keyword>
<feature type="transmembrane region" description="Helical" evidence="1">
    <location>
        <begin position="7"/>
        <end position="26"/>
    </location>
</feature>
<dbReference type="Pfam" id="PF10067">
    <property type="entry name" value="DUF2306"/>
    <property type="match status" value="1"/>
</dbReference>
<comment type="caution">
    <text evidence="2">The sequence shown here is derived from an EMBL/GenBank/DDBJ whole genome shotgun (WGS) entry which is preliminary data.</text>
</comment>
<feature type="transmembrane region" description="Helical" evidence="1">
    <location>
        <begin position="111"/>
        <end position="135"/>
    </location>
</feature>
<feature type="transmembrane region" description="Helical" evidence="1">
    <location>
        <begin position="85"/>
        <end position="105"/>
    </location>
</feature>